<keyword evidence="2" id="KW-1185">Reference proteome</keyword>
<comment type="caution">
    <text evidence="1">The sequence shown here is derived from an EMBL/GenBank/DDBJ whole genome shotgun (WGS) entry which is preliminary data.</text>
</comment>
<dbReference type="Proteomes" id="UP000520814">
    <property type="component" value="Unassembled WGS sequence"/>
</dbReference>
<sequence length="195" mass="21036">MKPTHRKRFEVLGAVCGLVLVAGCRGGRGPSRPELDSMIPLVTAQIGETLLGPMTRSLSATPDPPLLGGPRTRVVLAADEAAFVQVIGQGIRPQDVRSVVDRIGRELNNELRRRRLSCTVSGFPATCDESERARTVLATLTPTTLETGGPQERAEGKNQTLLMARLVLTAASDGHELARREFFSGYTLPKPRAGR</sequence>
<dbReference type="PROSITE" id="PS51257">
    <property type="entry name" value="PROKAR_LIPOPROTEIN"/>
    <property type="match status" value="1"/>
</dbReference>
<proteinExistence type="predicted"/>
<accession>A0A7W9W7D6</accession>
<gene>
    <name evidence="1" type="ORF">HNQ39_004175</name>
</gene>
<dbReference type="AlphaFoldDB" id="A0A7W9W7D6"/>
<organism evidence="1 2">
    <name type="scientific">Armatimonas rosea</name>
    <dbReference type="NCBI Taxonomy" id="685828"/>
    <lineage>
        <taxon>Bacteria</taxon>
        <taxon>Bacillati</taxon>
        <taxon>Armatimonadota</taxon>
        <taxon>Armatimonadia</taxon>
        <taxon>Armatimonadales</taxon>
        <taxon>Armatimonadaceae</taxon>
        <taxon>Armatimonas</taxon>
    </lineage>
</organism>
<name>A0A7W9W7D6_ARMRO</name>
<reference evidence="1 2" key="1">
    <citation type="submission" date="2020-08" db="EMBL/GenBank/DDBJ databases">
        <title>Genomic Encyclopedia of Type Strains, Phase IV (KMG-IV): sequencing the most valuable type-strain genomes for metagenomic binning, comparative biology and taxonomic classification.</title>
        <authorList>
            <person name="Goeker M."/>
        </authorList>
    </citation>
    <scope>NUCLEOTIDE SEQUENCE [LARGE SCALE GENOMIC DNA]</scope>
    <source>
        <strain evidence="1 2">DSM 23562</strain>
    </source>
</reference>
<evidence type="ECO:0000313" key="1">
    <source>
        <dbReference type="EMBL" id="MBB6052354.1"/>
    </source>
</evidence>
<dbReference type="EMBL" id="JACHGW010000004">
    <property type="protein sequence ID" value="MBB6052354.1"/>
    <property type="molecule type" value="Genomic_DNA"/>
</dbReference>
<evidence type="ECO:0000313" key="2">
    <source>
        <dbReference type="Proteomes" id="UP000520814"/>
    </source>
</evidence>
<dbReference type="RefSeq" id="WP_184201246.1">
    <property type="nucleotide sequence ID" value="NZ_JACHGW010000004.1"/>
</dbReference>
<protein>
    <submittedName>
        <fullName evidence="1">Uncharacterized protein</fullName>
    </submittedName>
</protein>